<gene>
    <name evidence="5" type="ORF">FSP39_019219</name>
</gene>
<reference evidence="5" key="1">
    <citation type="submission" date="2019-08" db="EMBL/GenBank/DDBJ databases">
        <title>The improved chromosome-level genome for the pearl oyster Pinctada fucata martensii using PacBio sequencing and Hi-C.</title>
        <authorList>
            <person name="Zheng Z."/>
        </authorList>
    </citation>
    <scope>NUCLEOTIDE SEQUENCE</scope>
    <source>
        <strain evidence="5">ZZ-2019</strain>
        <tissue evidence="5">Adductor muscle</tissue>
    </source>
</reference>
<dbReference type="SMART" id="SM01224">
    <property type="entry name" value="G_gamma"/>
    <property type="match status" value="1"/>
</dbReference>
<dbReference type="InterPro" id="IPR016137">
    <property type="entry name" value="RGS"/>
</dbReference>
<dbReference type="Pfam" id="PF18148">
    <property type="entry name" value="RGS_DHEX"/>
    <property type="match status" value="1"/>
</dbReference>
<dbReference type="Gene3D" id="4.10.260.10">
    <property type="entry name" value="Transducin (heterotrimeric G protein), gamma chain"/>
    <property type="match status" value="1"/>
</dbReference>
<comment type="caution">
    <text evidence="5">The sequence shown here is derived from an EMBL/GenBank/DDBJ whole genome shotgun (WGS) entry which is preliminary data.</text>
</comment>
<dbReference type="GO" id="GO:0005886">
    <property type="term" value="C:plasma membrane"/>
    <property type="evidence" value="ECO:0007669"/>
    <property type="project" value="TreeGrafter"/>
</dbReference>
<dbReference type="SMART" id="SM00224">
    <property type="entry name" value="GGL"/>
    <property type="match status" value="1"/>
</dbReference>
<dbReference type="Pfam" id="PF00615">
    <property type="entry name" value="RGS"/>
    <property type="match status" value="1"/>
</dbReference>
<dbReference type="Pfam" id="PF00610">
    <property type="entry name" value="DEP"/>
    <property type="match status" value="1"/>
</dbReference>
<dbReference type="PANTHER" id="PTHR45746">
    <property type="entry name" value="LP21163P"/>
    <property type="match status" value="1"/>
</dbReference>
<feature type="domain" description="DEP" evidence="4">
    <location>
        <begin position="28"/>
        <end position="104"/>
    </location>
</feature>
<dbReference type="InterPro" id="IPR044926">
    <property type="entry name" value="RGS_subdomain_2"/>
</dbReference>
<dbReference type="InterPro" id="IPR015898">
    <property type="entry name" value="G-protein_gamma-like_dom"/>
</dbReference>
<dbReference type="GO" id="GO:0008277">
    <property type="term" value="P:regulation of G protein-coupled receptor signaling pathway"/>
    <property type="evidence" value="ECO:0007669"/>
    <property type="project" value="InterPro"/>
</dbReference>
<feature type="domain" description="RGS" evidence="3">
    <location>
        <begin position="306"/>
        <end position="421"/>
    </location>
</feature>
<evidence type="ECO:0000259" key="4">
    <source>
        <dbReference type="PROSITE" id="PS50186"/>
    </source>
</evidence>
<evidence type="ECO:0000259" key="3">
    <source>
        <dbReference type="PROSITE" id="PS50132"/>
    </source>
</evidence>
<dbReference type="InterPro" id="IPR040759">
    <property type="entry name" value="RGS_DHEX"/>
</dbReference>
<dbReference type="InterPro" id="IPR047017">
    <property type="entry name" value="RGS6/7/9/11_DHEX_sf"/>
</dbReference>
<dbReference type="InterPro" id="IPR036388">
    <property type="entry name" value="WH-like_DNA-bd_sf"/>
</dbReference>
<dbReference type="Pfam" id="PF00631">
    <property type="entry name" value="G-gamma"/>
    <property type="match status" value="1"/>
</dbReference>
<sequence>MVLNIFQPYSPAHEKMEKMILEMSKSENDNGMIMRAKRGIFSDSFQSFTGADLIEWIKRRYSIQDIREATSLASMLCLYGYIYPVDFRSYVVKDDRSTEYRFQTPYYWPYKTDGTADSIKYAIYLQKRSLRNKQKHGLEDYELEAYDKLMKVFCDKKEFIEIQAREQVHEIKKRRRPDKFLTDQQERAFWRVNRPPPGTTRCLEEGPKRYFQPSQMEAKRRKNKEGYRLEINFLRRALEKPRLKFSKVFDCYCMWNDQYKAYDPFMDATSTQPSNPWISDDTTYWEANAHDIVTPTELRVKKWAISFHDLISDEIGRYEFAEFLKKEYSVENILFFNKVEELHKAPVSRIKDLVYEIHRVFLDKGAEREINIDSKTLEEVIIVDISKEKYVFDPAQEHVYLLMKKDSYTRYLRSEQYKKLLEKAHSQPIKRRFFNFGGSGKMNKRQTPSPKLGRRRDSNSSDRDANSDISLDSPVHHPNLPQHSYSTGNLKELDVRQTPTASSGASPGLLRRKSDEPNTLNVIHVSTGNRRKSNLEVPNPYPVNNERRKSDISTCVNISVPSSNCVAPWEGSD</sequence>
<dbReference type="GO" id="GO:0009968">
    <property type="term" value="P:negative regulation of signal transduction"/>
    <property type="evidence" value="ECO:0007669"/>
    <property type="project" value="UniProtKB-KW"/>
</dbReference>
<organism evidence="5 6">
    <name type="scientific">Pinctada imbricata</name>
    <name type="common">Atlantic pearl-oyster</name>
    <name type="synonym">Pinctada martensii</name>
    <dbReference type="NCBI Taxonomy" id="66713"/>
    <lineage>
        <taxon>Eukaryota</taxon>
        <taxon>Metazoa</taxon>
        <taxon>Spiralia</taxon>
        <taxon>Lophotrochozoa</taxon>
        <taxon>Mollusca</taxon>
        <taxon>Bivalvia</taxon>
        <taxon>Autobranchia</taxon>
        <taxon>Pteriomorphia</taxon>
        <taxon>Pterioida</taxon>
        <taxon>Pterioidea</taxon>
        <taxon>Pteriidae</taxon>
        <taxon>Pinctada</taxon>
    </lineage>
</organism>
<dbReference type="InterPro" id="IPR036305">
    <property type="entry name" value="RGS_sf"/>
</dbReference>
<feature type="compositionally biased region" description="Polar residues" evidence="2">
    <location>
        <begin position="517"/>
        <end position="528"/>
    </location>
</feature>
<dbReference type="Proteomes" id="UP001186944">
    <property type="component" value="Unassembled WGS sequence"/>
</dbReference>
<dbReference type="PRINTS" id="PR01301">
    <property type="entry name" value="RGSPROTEIN"/>
</dbReference>
<dbReference type="Gene3D" id="1.10.10.10">
    <property type="entry name" value="Winged helix-like DNA-binding domain superfamily/Winged helix DNA-binding domain"/>
    <property type="match status" value="1"/>
</dbReference>
<dbReference type="Gene3D" id="1.10.167.10">
    <property type="entry name" value="Regulator of G-protein Signalling 4, domain 2"/>
    <property type="match status" value="1"/>
</dbReference>
<name>A0AA88XT31_PINIB</name>
<keyword evidence="6" id="KW-1185">Reference proteome</keyword>
<accession>A0AA88XT31</accession>
<keyword evidence="1" id="KW-0734">Signal transduction inhibitor</keyword>
<dbReference type="AlphaFoldDB" id="A0AA88XT31"/>
<evidence type="ECO:0000313" key="5">
    <source>
        <dbReference type="EMBL" id="KAK3091355.1"/>
    </source>
</evidence>
<dbReference type="SUPFAM" id="SSF48097">
    <property type="entry name" value="Regulator of G-protein signaling, RGS"/>
    <property type="match status" value="1"/>
</dbReference>
<proteinExistence type="predicted"/>
<dbReference type="SMART" id="SM00049">
    <property type="entry name" value="DEP"/>
    <property type="match status" value="1"/>
</dbReference>
<dbReference type="SUPFAM" id="SSF46785">
    <property type="entry name" value="Winged helix' DNA-binding domain"/>
    <property type="match status" value="1"/>
</dbReference>
<protein>
    <submittedName>
        <fullName evidence="5">Uncharacterized protein</fullName>
    </submittedName>
</protein>
<dbReference type="SUPFAM" id="SSF48670">
    <property type="entry name" value="Transducin (heterotrimeric G protein), gamma chain"/>
    <property type="match status" value="1"/>
</dbReference>
<evidence type="ECO:0000256" key="1">
    <source>
        <dbReference type="ARBA" id="ARBA00022700"/>
    </source>
</evidence>
<dbReference type="InterPro" id="IPR000591">
    <property type="entry name" value="DEP_dom"/>
</dbReference>
<dbReference type="PROSITE" id="PS50186">
    <property type="entry name" value="DEP"/>
    <property type="match status" value="1"/>
</dbReference>
<dbReference type="PROSITE" id="PS50132">
    <property type="entry name" value="RGS"/>
    <property type="match status" value="1"/>
</dbReference>
<dbReference type="GO" id="GO:0007186">
    <property type="term" value="P:G protein-coupled receptor signaling pathway"/>
    <property type="evidence" value="ECO:0007669"/>
    <property type="project" value="InterPro"/>
</dbReference>
<dbReference type="GO" id="GO:0005737">
    <property type="term" value="C:cytoplasm"/>
    <property type="evidence" value="ECO:0007669"/>
    <property type="project" value="TreeGrafter"/>
</dbReference>
<feature type="compositionally biased region" description="Basic and acidic residues" evidence="2">
    <location>
        <begin position="455"/>
        <end position="466"/>
    </location>
</feature>
<dbReference type="GO" id="GO:0005096">
    <property type="term" value="F:GTPase activator activity"/>
    <property type="evidence" value="ECO:0007669"/>
    <property type="project" value="TreeGrafter"/>
</dbReference>
<evidence type="ECO:0000313" key="6">
    <source>
        <dbReference type="Proteomes" id="UP001186944"/>
    </source>
</evidence>
<evidence type="ECO:0000256" key="2">
    <source>
        <dbReference type="SAM" id="MobiDB-lite"/>
    </source>
</evidence>
<dbReference type="Gene3D" id="1.10.1240.60">
    <property type="match status" value="1"/>
</dbReference>
<dbReference type="InterPro" id="IPR036390">
    <property type="entry name" value="WH_DNA-bd_sf"/>
</dbReference>
<dbReference type="PANTHER" id="PTHR45746:SF5">
    <property type="entry name" value="REGULATOR OF G-PROTEIN SIGNALING 7"/>
    <property type="match status" value="1"/>
</dbReference>
<feature type="region of interest" description="Disordered" evidence="2">
    <location>
        <begin position="432"/>
        <end position="548"/>
    </location>
</feature>
<dbReference type="InterPro" id="IPR047016">
    <property type="entry name" value="RGS6/7/9/11"/>
</dbReference>
<dbReference type="SMART" id="SM00315">
    <property type="entry name" value="RGS"/>
    <property type="match status" value="1"/>
</dbReference>
<dbReference type="CDD" id="cd04450">
    <property type="entry name" value="DEP_RGS7-like"/>
    <property type="match status" value="1"/>
</dbReference>
<dbReference type="EMBL" id="VSWD01000010">
    <property type="protein sequence ID" value="KAK3091355.1"/>
    <property type="molecule type" value="Genomic_DNA"/>
</dbReference>
<dbReference type="InterPro" id="IPR036284">
    <property type="entry name" value="GGL_sf"/>
</dbReference>
<dbReference type="GO" id="GO:0035556">
    <property type="term" value="P:intracellular signal transduction"/>
    <property type="evidence" value="ECO:0007669"/>
    <property type="project" value="InterPro"/>
</dbReference>
<dbReference type="GO" id="GO:0043005">
    <property type="term" value="C:neuron projection"/>
    <property type="evidence" value="ECO:0007669"/>
    <property type="project" value="TreeGrafter"/>
</dbReference>